<dbReference type="RefSeq" id="WP_063242888.1">
    <property type="nucleotide sequence ID" value="NZ_LUKF01000003.1"/>
</dbReference>
<evidence type="ECO:0000313" key="2">
    <source>
        <dbReference type="EMBL" id="KYG69971.1"/>
    </source>
</evidence>
<dbReference type="InterPro" id="IPR015943">
    <property type="entry name" value="WD40/YVTN_repeat-like_dom_sf"/>
</dbReference>
<evidence type="ECO:0000259" key="1">
    <source>
        <dbReference type="Pfam" id="PF13360"/>
    </source>
</evidence>
<keyword evidence="2" id="KW-0723">Serine/threonine-protein kinase</keyword>
<dbReference type="Gene3D" id="2.130.10.10">
    <property type="entry name" value="YVTN repeat-like/Quinoprotein amine dehydrogenase"/>
    <property type="match status" value="1"/>
</dbReference>
<organism evidence="2 3">
    <name type="scientific">Bdellovibrio bacteriovorus</name>
    <dbReference type="NCBI Taxonomy" id="959"/>
    <lineage>
        <taxon>Bacteria</taxon>
        <taxon>Pseudomonadati</taxon>
        <taxon>Bdellovibrionota</taxon>
        <taxon>Bdellovibrionia</taxon>
        <taxon>Bdellovibrionales</taxon>
        <taxon>Pseudobdellovibrionaceae</taxon>
        <taxon>Bdellovibrio</taxon>
    </lineage>
</organism>
<name>A0A150WU88_BDEBC</name>
<dbReference type="InterPro" id="IPR002372">
    <property type="entry name" value="PQQ_rpt_dom"/>
</dbReference>
<dbReference type="SMART" id="SM00564">
    <property type="entry name" value="PQQ"/>
    <property type="match status" value="5"/>
</dbReference>
<keyword evidence="2" id="KW-0418">Kinase</keyword>
<dbReference type="EMBL" id="LUKF01000003">
    <property type="protein sequence ID" value="KYG69971.1"/>
    <property type="molecule type" value="Genomic_DNA"/>
</dbReference>
<dbReference type="GO" id="GO:0004674">
    <property type="term" value="F:protein serine/threonine kinase activity"/>
    <property type="evidence" value="ECO:0007669"/>
    <property type="project" value="UniProtKB-KW"/>
</dbReference>
<reference evidence="2 3" key="1">
    <citation type="submission" date="2016-03" db="EMBL/GenBank/DDBJ databases">
        <authorList>
            <person name="Ploux O."/>
        </authorList>
    </citation>
    <scope>NUCLEOTIDE SEQUENCE [LARGE SCALE GENOMIC DNA]</scope>
    <source>
        <strain evidence="2 3">BER2</strain>
    </source>
</reference>
<dbReference type="PANTHER" id="PTHR34512">
    <property type="entry name" value="CELL SURFACE PROTEIN"/>
    <property type="match status" value="1"/>
</dbReference>
<dbReference type="SUPFAM" id="SSF50998">
    <property type="entry name" value="Quinoprotein alcohol dehydrogenase-like"/>
    <property type="match status" value="1"/>
</dbReference>
<feature type="domain" description="Pyrrolo-quinoline quinone repeat" evidence="1">
    <location>
        <begin position="274"/>
        <end position="398"/>
    </location>
</feature>
<dbReference type="InterPro" id="IPR018391">
    <property type="entry name" value="PQQ_b-propeller_rpt"/>
</dbReference>
<sequence length="422" mass="46803">MMKYAFVLYSVIVLIFLARAEIKTWSMLDSDLRLQKPKDPVQSEVLQYQLSAEEKKESSSTYRRDSRRSGHHEVEAAQFTPFQILWQVAEVNNGIHRASKSSPAADDQGFYIADDTGFLRTYDWQGRLRWQFYSGVSPRGMHSTPLTDKDSVYMGDYAGYLYSLNKENGKIRWITKAGTTVGSSPFMHNGLLYVGIELPEPNGFLLALEARTGKWVWTSPLIGNHPHSSPTLDISNAQILMGSNTGALVAYDLKDGKPKWSFATNDDIKCAAALSGANAYFTSWDGFLYSLNTTTGLLQFRLPLDGSAMSCPSINKDGTLIAVTGFNRNFVVHGPSGKVLWSSEIKGLKSRAQSSPLIISYAHQEVAVFLCEEKALCVHDLHSGKVLQEIKMESAFSGSPVYFKNHLLISTSGKDGLLVLKN</sequence>
<evidence type="ECO:0000313" key="3">
    <source>
        <dbReference type="Proteomes" id="UP000075391"/>
    </source>
</evidence>
<feature type="domain" description="Pyrrolo-quinoline quinone repeat" evidence="1">
    <location>
        <begin position="125"/>
        <end position="261"/>
    </location>
</feature>
<dbReference type="AlphaFoldDB" id="A0A150WU88"/>
<dbReference type="OrthoDB" id="9762169at2"/>
<gene>
    <name evidence="2" type="ORF">AZI85_14815</name>
</gene>
<dbReference type="PANTHER" id="PTHR34512:SF30">
    <property type="entry name" value="OUTER MEMBRANE PROTEIN ASSEMBLY FACTOR BAMB"/>
    <property type="match status" value="1"/>
</dbReference>
<comment type="caution">
    <text evidence="2">The sequence shown here is derived from an EMBL/GenBank/DDBJ whole genome shotgun (WGS) entry which is preliminary data.</text>
</comment>
<keyword evidence="2" id="KW-0808">Transferase</keyword>
<protein>
    <submittedName>
        <fullName evidence="2">Serine/threonine protein kinase</fullName>
    </submittedName>
</protein>
<proteinExistence type="predicted"/>
<dbReference type="Proteomes" id="UP000075391">
    <property type="component" value="Unassembled WGS sequence"/>
</dbReference>
<accession>A0A150WU88</accession>
<dbReference type="InterPro" id="IPR011047">
    <property type="entry name" value="Quinoprotein_ADH-like_sf"/>
</dbReference>
<dbReference type="Pfam" id="PF13360">
    <property type="entry name" value="PQQ_2"/>
    <property type="match status" value="2"/>
</dbReference>